<feature type="domain" description="Protein kinase" evidence="2">
    <location>
        <begin position="185"/>
        <end position="282"/>
    </location>
</feature>
<dbReference type="AlphaFoldDB" id="A0A9N9W7A5"/>
<dbReference type="Gene3D" id="3.30.200.20">
    <property type="entry name" value="Phosphorylase Kinase, domain 1"/>
    <property type="match status" value="1"/>
</dbReference>
<evidence type="ECO:0000259" key="2">
    <source>
        <dbReference type="PROSITE" id="PS50011"/>
    </source>
</evidence>
<proteinExistence type="predicted"/>
<protein>
    <recommendedName>
        <fullName evidence="2">Protein kinase domain-containing protein</fullName>
    </recommendedName>
</protein>
<keyword evidence="4" id="KW-1185">Reference proteome</keyword>
<name>A0A9N9W7A5_9HYPO</name>
<sequence length="282" mass="30645">MPVLVGCPDNAFFTLKPKNAAALLAFTEVVDHILQEQQHSDLQERVARTAQFLWLDSNEKVESKPVAQLMSRRLNTMPGSSSPLSSIDGETGMFVWTGGYFFDLEKSSSAGWTLGRLGLPSASNTLDIGGLQFEFTYTNFSQTEQAKVILRDYLARVYGADSQAPSETISATPTPGSTTSTLGQYTLYGALGAGSYGSVRPAVSRSGDEIFAIKTIISRRNLASESIPTMRRITKLLDSSPGKGNVLRLIESFEIPGAMDEIHLVLSPFTPITLEKLPVQTQ</sequence>
<dbReference type="OrthoDB" id="5979581at2759"/>
<feature type="binding site" evidence="1">
    <location>
        <position position="214"/>
    </location>
    <ligand>
        <name>ATP</name>
        <dbReference type="ChEBI" id="CHEBI:30616"/>
    </ligand>
</feature>
<organism evidence="3 4">
    <name type="scientific">Clonostachys solani</name>
    <dbReference type="NCBI Taxonomy" id="160281"/>
    <lineage>
        <taxon>Eukaryota</taxon>
        <taxon>Fungi</taxon>
        <taxon>Dikarya</taxon>
        <taxon>Ascomycota</taxon>
        <taxon>Pezizomycotina</taxon>
        <taxon>Sordariomycetes</taxon>
        <taxon>Hypocreomycetidae</taxon>
        <taxon>Hypocreales</taxon>
        <taxon>Bionectriaceae</taxon>
        <taxon>Clonostachys</taxon>
    </lineage>
</organism>
<dbReference type="PROSITE" id="PS50011">
    <property type="entry name" value="PROTEIN_KINASE_DOM"/>
    <property type="match status" value="1"/>
</dbReference>
<accession>A0A9N9W7A5</accession>
<reference evidence="3" key="1">
    <citation type="submission" date="2021-10" db="EMBL/GenBank/DDBJ databases">
        <authorList>
            <person name="Piombo E."/>
        </authorList>
    </citation>
    <scope>NUCLEOTIDE SEQUENCE</scope>
</reference>
<keyword evidence="1" id="KW-0067">ATP-binding</keyword>
<dbReference type="InterPro" id="IPR000719">
    <property type="entry name" value="Prot_kinase_dom"/>
</dbReference>
<comment type="caution">
    <text evidence="3">The sequence shown here is derived from an EMBL/GenBank/DDBJ whole genome shotgun (WGS) entry which is preliminary data.</text>
</comment>
<dbReference type="EMBL" id="CABFOC020000007">
    <property type="protein sequence ID" value="CAH0044899.1"/>
    <property type="molecule type" value="Genomic_DNA"/>
</dbReference>
<gene>
    <name evidence="3" type="ORF">CSOL1703_00010639</name>
</gene>
<dbReference type="InterPro" id="IPR011009">
    <property type="entry name" value="Kinase-like_dom_sf"/>
</dbReference>
<dbReference type="InterPro" id="IPR017441">
    <property type="entry name" value="Protein_kinase_ATP_BS"/>
</dbReference>
<dbReference type="PROSITE" id="PS00107">
    <property type="entry name" value="PROTEIN_KINASE_ATP"/>
    <property type="match status" value="1"/>
</dbReference>
<keyword evidence="1" id="KW-0547">Nucleotide-binding</keyword>
<dbReference type="GO" id="GO:0004672">
    <property type="term" value="F:protein kinase activity"/>
    <property type="evidence" value="ECO:0007669"/>
    <property type="project" value="InterPro"/>
</dbReference>
<dbReference type="Proteomes" id="UP000775872">
    <property type="component" value="Unassembled WGS sequence"/>
</dbReference>
<dbReference type="SUPFAM" id="SSF56112">
    <property type="entry name" value="Protein kinase-like (PK-like)"/>
    <property type="match status" value="1"/>
</dbReference>
<evidence type="ECO:0000256" key="1">
    <source>
        <dbReference type="PROSITE-ProRule" id="PRU10141"/>
    </source>
</evidence>
<dbReference type="GO" id="GO:0005524">
    <property type="term" value="F:ATP binding"/>
    <property type="evidence" value="ECO:0007669"/>
    <property type="project" value="UniProtKB-UniRule"/>
</dbReference>
<evidence type="ECO:0000313" key="4">
    <source>
        <dbReference type="Proteomes" id="UP000775872"/>
    </source>
</evidence>
<evidence type="ECO:0000313" key="3">
    <source>
        <dbReference type="EMBL" id="CAH0044899.1"/>
    </source>
</evidence>